<protein>
    <submittedName>
        <fullName evidence="1">Glycoside hydrolase family 9 protein</fullName>
    </submittedName>
</protein>
<evidence type="ECO:0000313" key="1">
    <source>
        <dbReference type="EMBL" id="KAI0033793.1"/>
    </source>
</evidence>
<comment type="caution">
    <text evidence="1">The sequence shown here is derived from an EMBL/GenBank/DDBJ whole genome shotgun (WGS) entry which is preliminary data.</text>
</comment>
<dbReference type="Proteomes" id="UP000814128">
    <property type="component" value="Unassembled WGS sequence"/>
</dbReference>
<reference evidence="1" key="2">
    <citation type="journal article" date="2022" name="New Phytol.">
        <title>Evolutionary transition to the ectomycorrhizal habit in the genomes of a hyperdiverse lineage of mushroom-forming fungi.</title>
        <authorList>
            <person name="Looney B."/>
            <person name="Miyauchi S."/>
            <person name="Morin E."/>
            <person name="Drula E."/>
            <person name="Courty P.E."/>
            <person name="Kohler A."/>
            <person name="Kuo A."/>
            <person name="LaButti K."/>
            <person name="Pangilinan J."/>
            <person name="Lipzen A."/>
            <person name="Riley R."/>
            <person name="Andreopoulos W."/>
            <person name="He G."/>
            <person name="Johnson J."/>
            <person name="Nolan M."/>
            <person name="Tritt A."/>
            <person name="Barry K.W."/>
            <person name="Grigoriev I.V."/>
            <person name="Nagy L.G."/>
            <person name="Hibbett D."/>
            <person name="Henrissat B."/>
            <person name="Matheny P.B."/>
            <person name="Labbe J."/>
            <person name="Martin F.M."/>
        </authorList>
    </citation>
    <scope>NUCLEOTIDE SEQUENCE</scope>
    <source>
        <strain evidence="1">EC-137</strain>
    </source>
</reference>
<sequence>MLSRPALPLSLFALATQVLAQLPLPNPPWQPPTASNGAVVSAAQTSTPNPQWSTMLGDLLYFYEAQRSGRLPSTKRPAWRNDSAVSDGQDVNLDLTGGYYDAGDYIKCTYPLSFTIMSICWGANDFGRGYDMANQTAYLDDMLRWGLDWMIKAHPESNTLYVQVANANLDNAYWGGDENIPYPRPSYPINATKRVNFIPGTDAAASAAAAFAACSNLYAGRSFGSAYTAPASLQNSSYATTLLTHAQQLYAFATNSSIKQQTYQTAVPEAGTAYASSSYGDDLTIAALHLAQATNSTDMYQQGVNFYRQFSLTGSNQVFNWDSKTPGVYVLLSQLAQANSLFASNQSGWQAEAERYFDNIVNRQSKTSNGLLWYDGDSNDASLNPALNAAMLLRRYAPLASSQSRQTSYLNLAQQQMDYALGNNPMHAPYVVGVNPNSPSNPHSAMASGGSDINNIDTVPAQEAYVLYGAVIGGPSRRDLFHDMRSDWVESEVALDYNAPMLTLAAARVMSDAADPFYTRLQAGAYASVKPSSAPCDNAVSTGCRRPGLSTGARIAIGIVVGLVGLLILCMATYCLRRGRRR</sequence>
<organism evidence="1 2">
    <name type="scientific">Vararia minispora EC-137</name>
    <dbReference type="NCBI Taxonomy" id="1314806"/>
    <lineage>
        <taxon>Eukaryota</taxon>
        <taxon>Fungi</taxon>
        <taxon>Dikarya</taxon>
        <taxon>Basidiomycota</taxon>
        <taxon>Agaricomycotina</taxon>
        <taxon>Agaricomycetes</taxon>
        <taxon>Russulales</taxon>
        <taxon>Lachnocladiaceae</taxon>
        <taxon>Vararia</taxon>
    </lineage>
</organism>
<evidence type="ECO:0000313" key="2">
    <source>
        <dbReference type="Proteomes" id="UP000814128"/>
    </source>
</evidence>
<accession>A0ACB8QPM9</accession>
<gene>
    <name evidence="1" type="ORF">K488DRAFT_46964</name>
</gene>
<reference evidence="1" key="1">
    <citation type="submission" date="2021-02" db="EMBL/GenBank/DDBJ databases">
        <authorList>
            <consortium name="DOE Joint Genome Institute"/>
            <person name="Ahrendt S."/>
            <person name="Looney B.P."/>
            <person name="Miyauchi S."/>
            <person name="Morin E."/>
            <person name="Drula E."/>
            <person name="Courty P.E."/>
            <person name="Chicoki N."/>
            <person name="Fauchery L."/>
            <person name="Kohler A."/>
            <person name="Kuo A."/>
            <person name="Labutti K."/>
            <person name="Pangilinan J."/>
            <person name="Lipzen A."/>
            <person name="Riley R."/>
            <person name="Andreopoulos W."/>
            <person name="He G."/>
            <person name="Johnson J."/>
            <person name="Barry K.W."/>
            <person name="Grigoriev I.V."/>
            <person name="Nagy L."/>
            <person name="Hibbett D."/>
            <person name="Henrissat B."/>
            <person name="Matheny P.B."/>
            <person name="Labbe J."/>
            <person name="Martin F."/>
        </authorList>
    </citation>
    <scope>NUCLEOTIDE SEQUENCE</scope>
    <source>
        <strain evidence="1">EC-137</strain>
    </source>
</reference>
<proteinExistence type="predicted"/>
<dbReference type="EMBL" id="MU273512">
    <property type="protein sequence ID" value="KAI0033793.1"/>
    <property type="molecule type" value="Genomic_DNA"/>
</dbReference>
<name>A0ACB8QPM9_9AGAM</name>
<keyword evidence="1" id="KW-0378">Hydrolase</keyword>
<keyword evidence="2" id="KW-1185">Reference proteome</keyword>